<reference evidence="1 2" key="1">
    <citation type="journal article" date="2022" name="G3 (Bethesda)">
        <title>Whole-genome sequence and methylome profiling of the almond [Prunus dulcis (Mill.) D.A. Webb] cultivar 'Nonpareil'.</title>
        <authorList>
            <person name="D'Amico-Willman K.M."/>
            <person name="Ouma W.Z."/>
            <person name="Meulia T."/>
            <person name="Sideli G.M."/>
            <person name="Gradziel T.M."/>
            <person name="Fresnedo-Ramirez J."/>
        </authorList>
    </citation>
    <scope>NUCLEOTIDE SEQUENCE [LARGE SCALE GENOMIC DNA]</scope>
    <source>
        <strain evidence="1">Clone GOH B32 T37-40</strain>
    </source>
</reference>
<dbReference type="Proteomes" id="UP001054821">
    <property type="component" value="Chromosome 7"/>
</dbReference>
<name>A0AAD4V4D3_PRUDU</name>
<dbReference type="EMBL" id="JAJFAZ020000007">
    <property type="protein sequence ID" value="KAI5317177.1"/>
    <property type="molecule type" value="Genomic_DNA"/>
</dbReference>
<accession>A0AAD4V4D3</accession>
<evidence type="ECO:0000313" key="2">
    <source>
        <dbReference type="Proteomes" id="UP001054821"/>
    </source>
</evidence>
<protein>
    <submittedName>
        <fullName evidence="1">Uncharacterized protein</fullName>
    </submittedName>
</protein>
<evidence type="ECO:0000313" key="1">
    <source>
        <dbReference type="EMBL" id="KAI5317177.1"/>
    </source>
</evidence>
<dbReference type="AlphaFoldDB" id="A0AAD4V4D3"/>
<proteinExistence type="predicted"/>
<comment type="caution">
    <text evidence="1">The sequence shown here is derived from an EMBL/GenBank/DDBJ whole genome shotgun (WGS) entry which is preliminary data.</text>
</comment>
<keyword evidence="2" id="KW-1185">Reference proteome</keyword>
<sequence length="128" mass="14458">MGFQLQDWLFWGCYQDSAIHSFSTYFYFLGPGRLQGSHDIGLGQLQFLQPKLLSKLDKSVKLSLPLVRLFQLPIVGGGILPLGPSRLNLARRYWGSFGSWLLYHWPALVFGTLKVETPLPSIGRGLYT</sequence>
<organism evidence="1 2">
    <name type="scientific">Prunus dulcis</name>
    <name type="common">Almond</name>
    <name type="synonym">Amygdalus dulcis</name>
    <dbReference type="NCBI Taxonomy" id="3755"/>
    <lineage>
        <taxon>Eukaryota</taxon>
        <taxon>Viridiplantae</taxon>
        <taxon>Streptophyta</taxon>
        <taxon>Embryophyta</taxon>
        <taxon>Tracheophyta</taxon>
        <taxon>Spermatophyta</taxon>
        <taxon>Magnoliopsida</taxon>
        <taxon>eudicotyledons</taxon>
        <taxon>Gunneridae</taxon>
        <taxon>Pentapetalae</taxon>
        <taxon>rosids</taxon>
        <taxon>fabids</taxon>
        <taxon>Rosales</taxon>
        <taxon>Rosaceae</taxon>
        <taxon>Amygdaloideae</taxon>
        <taxon>Amygdaleae</taxon>
        <taxon>Prunus</taxon>
    </lineage>
</organism>
<gene>
    <name evidence="1" type="ORF">L3X38_036884</name>
</gene>